<sequence length="113" mass="13204">MQLFQSVLIKMEKHQSYKSITAKVSIRKMQRILDQLLNEIDEKHRASKENVVTLTRQSQHRLMSYKELYLHREAIAESELLLAYESMSDTEKQLADMGLSELTYAIEALDRAC</sequence>
<name>A0A7Z2MV78_VIBPH</name>
<dbReference type="EMBL" id="CP034299">
    <property type="protein sequence ID" value="QHH11251.1"/>
    <property type="molecule type" value="Genomic_DNA"/>
</dbReference>
<dbReference type="EMBL" id="DACQKT010000003">
    <property type="protein sequence ID" value="HAS6677076.1"/>
    <property type="molecule type" value="Genomic_DNA"/>
</dbReference>
<accession>A0A7Z2MV78</accession>
<reference evidence="3 4" key="2">
    <citation type="submission" date="2018-12" db="EMBL/GenBank/DDBJ databases">
        <title>Genomic insights into the evolutionary origins and pathogenicity of five Vibrio parahaemolyticus strains isolated from the shrimp with acute hepatopancreatic necrosis disease (AHPND).</title>
        <authorList>
            <person name="Yang Q."/>
            <person name="Dong X."/>
            <person name="Xie G."/>
            <person name="Fu S."/>
            <person name="Zou P."/>
            <person name="Sun J."/>
            <person name="Wang Y."/>
            <person name="Huang J."/>
        </authorList>
    </citation>
    <scope>NUCLEOTIDE SEQUENCE [LARGE SCALE GENOMIC DNA]</scope>
    <source>
        <strain evidence="3 4">20160303005-1</strain>
    </source>
</reference>
<dbReference type="Proteomes" id="UP000464718">
    <property type="component" value="Chromosome ii"/>
</dbReference>
<evidence type="ECO:0000313" key="1">
    <source>
        <dbReference type="EMBL" id="HAS6677076.1"/>
    </source>
</evidence>
<gene>
    <name evidence="3" type="ORF">EHC69_18235</name>
    <name evidence="1" type="ORF">I7278_09675</name>
    <name evidence="2" type="ORF">I7278_29255</name>
</gene>
<dbReference type="EMBL" id="DACQKT010000084">
    <property type="protein sequence ID" value="HAS6680847.1"/>
    <property type="molecule type" value="Genomic_DNA"/>
</dbReference>
<evidence type="ECO:0000313" key="3">
    <source>
        <dbReference type="EMBL" id="QHH11251.1"/>
    </source>
</evidence>
<reference evidence="2" key="1">
    <citation type="journal article" date="2018" name="Genome Biol.">
        <title>SKESA: strategic k-mer extension for scrupulous assemblies.</title>
        <authorList>
            <person name="Souvorov A."/>
            <person name="Agarwala R."/>
            <person name="Lipman D.J."/>
        </authorList>
    </citation>
    <scope>NUCLEOTIDE SEQUENCE</scope>
    <source>
        <strain evidence="2">1930</strain>
    </source>
</reference>
<organism evidence="2">
    <name type="scientific">Vibrio parahaemolyticus</name>
    <dbReference type="NCBI Taxonomy" id="670"/>
    <lineage>
        <taxon>Bacteria</taxon>
        <taxon>Pseudomonadati</taxon>
        <taxon>Pseudomonadota</taxon>
        <taxon>Gammaproteobacteria</taxon>
        <taxon>Vibrionales</taxon>
        <taxon>Vibrionaceae</taxon>
        <taxon>Vibrio</taxon>
    </lineage>
</organism>
<dbReference type="AlphaFoldDB" id="A0A7Z2MV78"/>
<evidence type="ECO:0000313" key="2">
    <source>
        <dbReference type="EMBL" id="HAS6680847.1"/>
    </source>
</evidence>
<evidence type="ECO:0000313" key="4">
    <source>
        <dbReference type="Proteomes" id="UP000464718"/>
    </source>
</evidence>
<protein>
    <submittedName>
        <fullName evidence="2">Uncharacterized protein</fullName>
    </submittedName>
</protein>
<dbReference type="Proteomes" id="UP000856022">
    <property type="component" value="Unassembled WGS sequence"/>
</dbReference>
<reference evidence="2" key="3">
    <citation type="submission" date="2019-12" db="EMBL/GenBank/DDBJ databases">
        <authorList>
            <consortium name="NCBI Pathogen Detection Project"/>
        </authorList>
    </citation>
    <scope>NUCLEOTIDE SEQUENCE</scope>
    <source>
        <strain evidence="2">1930</strain>
    </source>
</reference>
<proteinExistence type="predicted"/>